<dbReference type="EMBL" id="LFYR01000709">
    <property type="protein sequence ID" value="KMZ70789.1"/>
    <property type="molecule type" value="Genomic_DNA"/>
</dbReference>
<protein>
    <recommendedName>
        <fullName evidence="5">Carboxypeptidase</fullName>
        <ecNumber evidence="5">3.4.16.-</ecNumber>
    </recommendedName>
</protein>
<keyword evidence="4" id="KW-0325">Glycoprotein</keyword>
<name>A0A0K9PPA8_ZOSMR</name>
<dbReference type="PRINTS" id="PR00724">
    <property type="entry name" value="CRBOXYPTASEC"/>
</dbReference>
<dbReference type="PROSITE" id="PS00560">
    <property type="entry name" value="CARBOXYPEPT_SER_HIS"/>
    <property type="match status" value="1"/>
</dbReference>
<dbReference type="InterPro" id="IPR033124">
    <property type="entry name" value="Ser_caboxypep_his_AS"/>
</dbReference>
<dbReference type="FunFam" id="3.40.50.11320:FF:000002">
    <property type="entry name" value="Carboxypeptidase"/>
    <property type="match status" value="1"/>
</dbReference>
<evidence type="ECO:0000256" key="2">
    <source>
        <dbReference type="ARBA" id="ARBA00022729"/>
    </source>
</evidence>
<dbReference type="Gene3D" id="3.40.50.1820">
    <property type="entry name" value="alpha/beta hydrolase"/>
    <property type="match status" value="1"/>
</dbReference>
<evidence type="ECO:0000313" key="7">
    <source>
        <dbReference type="Proteomes" id="UP000036987"/>
    </source>
</evidence>
<dbReference type="GO" id="GO:0006508">
    <property type="term" value="P:proteolysis"/>
    <property type="evidence" value="ECO:0007669"/>
    <property type="project" value="UniProtKB-KW"/>
</dbReference>
<evidence type="ECO:0000256" key="3">
    <source>
        <dbReference type="ARBA" id="ARBA00023157"/>
    </source>
</evidence>
<dbReference type="InterPro" id="IPR029058">
    <property type="entry name" value="AB_hydrolase_fold"/>
</dbReference>
<dbReference type="PROSITE" id="PS00131">
    <property type="entry name" value="CARBOXYPEPT_SER_SER"/>
    <property type="match status" value="1"/>
</dbReference>
<dbReference type="Gene3D" id="6.10.250.940">
    <property type="match status" value="1"/>
</dbReference>
<dbReference type="FunFam" id="3.40.50.1820:FF:000579">
    <property type="entry name" value="Carboxypeptidase"/>
    <property type="match status" value="1"/>
</dbReference>
<comment type="similarity">
    <text evidence="1 5">Belongs to the peptidase S10 family.</text>
</comment>
<feature type="chain" id="PRO_5005393859" description="Carboxypeptidase" evidence="5">
    <location>
        <begin position="22"/>
        <end position="461"/>
    </location>
</feature>
<organism evidence="6 7">
    <name type="scientific">Zostera marina</name>
    <name type="common">Eelgrass</name>
    <dbReference type="NCBI Taxonomy" id="29655"/>
    <lineage>
        <taxon>Eukaryota</taxon>
        <taxon>Viridiplantae</taxon>
        <taxon>Streptophyta</taxon>
        <taxon>Embryophyta</taxon>
        <taxon>Tracheophyta</taxon>
        <taxon>Spermatophyta</taxon>
        <taxon>Magnoliopsida</taxon>
        <taxon>Liliopsida</taxon>
        <taxon>Zosteraceae</taxon>
        <taxon>Zostera</taxon>
    </lineage>
</organism>
<proteinExistence type="inferred from homology"/>
<dbReference type="AlphaFoldDB" id="A0A0K9PPA8"/>
<gene>
    <name evidence="6" type="ORF">ZOSMA_193G00200</name>
</gene>
<keyword evidence="3" id="KW-1015">Disulfide bond</keyword>
<keyword evidence="5" id="KW-0378">Hydrolase</keyword>
<dbReference type="PANTHER" id="PTHR11802:SF32">
    <property type="entry name" value="SERINE CARBOXYPEPTIDASE-LIKE 29"/>
    <property type="match status" value="1"/>
</dbReference>
<keyword evidence="7" id="KW-1185">Reference proteome</keyword>
<keyword evidence="5 6" id="KW-0121">Carboxypeptidase</keyword>
<keyword evidence="2 5" id="KW-0732">Signal</keyword>
<dbReference type="OMA" id="AAPYVWK"/>
<reference evidence="7" key="1">
    <citation type="journal article" date="2016" name="Nature">
        <title>The genome of the seagrass Zostera marina reveals angiosperm adaptation to the sea.</title>
        <authorList>
            <person name="Olsen J.L."/>
            <person name="Rouze P."/>
            <person name="Verhelst B."/>
            <person name="Lin Y.-C."/>
            <person name="Bayer T."/>
            <person name="Collen J."/>
            <person name="Dattolo E."/>
            <person name="De Paoli E."/>
            <person name="Dittami S."/>
            <person name="Maumus F."/>
            <person name="Michel G."/>
            <person name="Kersting A."/>
            <person name="Lauritano C."/>
            <person name="Lohaus R."/>
            <person name="Toepel M."/>
            <person name="Tonon T."/>
            <person name="Vanneste K."/>
            <person name="Amirebrahimi M."/>
            <person name="Brakel J."/>
            <person name="Bostroem C."/>
            <person name="Chovatia M."/>
            <person name="Grimwood J."/>
            <person name="Jenkins J.W."/>
            <person name="Jueterbock A."/>
            <person name="Mraz A."/>
            <person name="Stam W.T."/>
            <person name="Tice H."/>
            <person name="Bornberg-Bauer E."/>
            <person name="Green P.J."/>
            <person name="Pearson G.A."/>
            <person name="Procaccini G."/>
            <person name="Duarte C.M."/>
            <person name="Schmutz J."/>
            <person name="Reusch T.B.H."/>
            <person name="Van de Peer Y."/>
        </authorList>
    </citation>
    <scope>NUCLEOTIDE SEQUENCE [LARGE SCALE GENOMIC DNA]</scope>
    <source>
        <strain evidence="7">cv. Finnish</strain>
    </source>
</reference>
<dbReference type="InterPro" id="IPR001563">
    <property type="entry name" value="Peptidase_S10"/>
</dbReference>
<evidence type="ECO:0000256" key="1">
    <source>
        <dbReference type="ARBA" id="ARBA00009431"/>
    </source>
</evidence>
<evidence type="ECO:0000313" key="6">
    <source>
        <dbReference type="EMBL" id="KMZ70789.1"/>
    </source>
</evidence>
<feature type="signal peptide" evidence="5">
    <location>
        <begin position="1"/>
        <end position="21"/>
    </location>
</feature>
<evidence type="ECO:0000256" key="4">
    <source>
        <dbReference type="ARBA" id="ARBA00023180"/>
    </source>
</evidence>
<accession>A0A0K9PPA8</accession>
<dbReference type="Pfam" id="PF00450">
    <property type="entry name" value="Peptidase_S10"/>
    <property type="match status" value="1"/>
</dbReference>
<dbReference type="Gene3D" id="3.40.50.11320">
    <property type="match status" value="1"/>
</dbReference>
<dbReference type="EC" id="3.4.16.-" evidence="5"/>
<dbReference type="OrthoDB" id="443318at2759"/>
<dbReference type="PANTHER" id="PTHR11802">
    <property type="entry name" value="SERINE PROTEASE FAMILY S10 SERINE CARBOXYPEPTIDASE"/>
    <property type="match status" value="1"/>
</dbReference>
<dbReference type="Proteomes" id="UP000036987">
    <property type="component" value="Unassembled WGS sequence"/>
</dbReference>
<evidence type="ECO:0000256" key="5">
    <source>
        <dbReference type="RuleBase" id="RU361156"/>
    </source>
</evidence>
<dbReference type="GO" id="GO:0004185">
    <property type="term" value="F:serine-type carboxypeptidase activity"/>
    <property type="evidence" value="ECO:0000318"/>
    <property type="project" value="GO_Central"/>
</dbReference>
<keyword evidence="5" id="KW-0645">Protease</keyword>
<comment type="caution">
    <text evidence="6">The sequence shown here is derived from an EMBL/GenBank/DDBJ whole genome shotgun (WGS) entry which is preliminary data.</text>
</comment>
<dbReference type="InterPro" id="IPR018202">
    <property type="entry name" value="Ser_caboxypep_ser_AS"/>
</dbReference>
<sequence>MGIPGLCFLLLLPFSSVLVSTTSIDASFSSDEQERDRVHQLPGQDFNVSFAHYSGYVTVNEESGRALFYWFFEAQEDPQSKPLVLWLNGGPGCSSIAYGVAEEIGPFHVNPDGKSVYLNPYSWNQVANVLFLDSPVGVGYSYTNNSNDLLSNGDQRTAGDSLVFLNNWLQRFPQYKGREFYLTGESYAGHYVPQLAQAIYQSNNLTGEKSINLIGYMVGNALTDDYHDHIGVFQFMWTSGLISDQTYNLSNLYCDSQSFIHTSRSLGNIDPYSIFTPTCSATSILSRNKVLKKLRSVNRIKGGYDPCTENHSTVYFNLPEVQKALHVNPAFAPSHWDTCSDLVSVHWKDSPTSMLSVYRELIDVGLRIWMFSGDTDAVIPVTSTRHSIISLGLPSLGRYRAWYNNGQVGGSTQLYKGLTFVTVRGAGHEVPLHKPDLALVLFKSFLADDAMPTSSSMVADY</sequence>
<dbReference type="SUPFAM" id="SSF53474">
    <property type="entry name" value="alpha/beta-Hydrolases"/>
    <property type="match status" value="1"/>
</dbReference>